<keyword evidence="4" id="KW-1185">Reference proteome</keyword>
<dbReference type="PANTHER" id="PTHR10900">
    <property type="entry name" value="PERIOSTIN-RELATED"/>
    <property type="match status" value="1"/>
</dbReference>
<accession>A0ABP5C586</accession>
<reference evidence="4" key="1">
    <citation type="journal article" date="2019" name="Int. J. Syst. Evol. Microbiol.">
        <title>The Global Catalogue of Microorganisms (GCM) 10K type strain sequencing project: providing services to taxonomists for standard genome sequencing and annotation.</title>
        <authorList>
            <consortium name="The Broad Institute Genomics Platform"/>
            <consortium name="The Broad Institute Genome Sequencing Center for Infectious Disease"/>
            <person name="Wu L."/>
            <person name="Ma J."/>
        </authorList>
    </citation>
    <scope>NUCLEOTIDE SEQUENCE [LARGE SCALE GENOMIC DNA]</scope>
    <source>
        <strain evidence="4">JCM 15309</strain>
    </source>
</reference>
<dbReference type="InterPro" id="IPR000782">
    <property type="entry name" value="FAS1_domain"/>
</dbReference>
<sequence>MQDVMTDSHRHSMLNWKATAMNNTLRATGLAAAAALSLSLAACGGSDSGNGAAAADSTPMSSSPSSPMSSSSSGMSGAASQTFGPGCSAVPTSGAGSFDGMVKDPVATAASNNPLLSTLVTAVTKAGLVDTLNGADGLTVFAPTNDAFSKIPKAQLDKVLADKATLTAILTHHVVAGKLDPMSVAGTQTTLNKDQVTVTGDTSGMKVDGANVVCGNIPTANATVYVIDTVLMPPAK</sequence>
<dbReference type="EMBL" id="BAAAPB010000001">
    <property type="protein sequence ID" value="GAA1958021.1"/>
    <property type="molecule type" value="Genomic_DNA"/>
</dbReference>
<name>A0ABP5C586_9ACTN</name>
<feature type="region of interest" description="Disordered" evidence="1">
    <location>
        <begin position="49"/>
        <end position="83"/>
    </location>
</feature>
<dbReference type="PROSITE" id="PS50213">
    <property type="entry name" value="FAS1"/>
    <property type="match status" value="1"/>
</dbReference>
<dbReference type="Proteomes" id="UP001500571">
    <property type="component" value="Unassembled WGS sequence"/>
</dbReference>
<comment type="caution">
    <text evidence="3">The sequence shown here is derived from an EMBL/GenBank/DDBJ whole genome shotgun (WGS) entry which is preliminary data.</text>
</comment>
<feature type="compositionally biased region" description="Low complexity" evidence="1">
    <location>
        <begin position="49"/>
        <end position="80"/>
    </location>
</feature>
<gene>
    <name evidence="3" type="ORF">GCM10009798_16970</name>
</gene>
<dbReference type="SMART" id="SM00554">
    <property type="entry name" value="FAS1"/>
    <property type="match status" value="1"/>
</dbReference>
<evidence type="ECO:0000259" key="2">
    <source>
        <dbReference type="PROSITE" id="PS50213"/>
    </source>
</evidence>
<proteinExistence type="predicted"/>
<organism evidence="3 4">
    <name type="scientific">Nocardioides panacihumi</name>
    <dbReference type="NCBI Taxonomy" id="400774"/>
    <lineage>
        <taxon>Bacteria</taxon>
        <taxon>Bacillati</taxon>
        <taxon>Actinomycetota</taxon>
        <taxon>Actinomycetes</taxon>
        <taxon>Propionibacteriales</taxon>
        <taxon>Nocardioidaceae</taxon>
        <taxon>Nocardioides</taxon>
    </lineage>
</organism>
<dbReference type="InterPro" id="IPR036378">
    <property type="entry name" value="FAS1_dom_sf"/>
</dbReference>
<evidence type="ECO:0000256" key="1">
    <source>
        <dbReference type="SAM" id="MobiDB-lite"/>
    </source>
</evidence>
<evidence type="ECO:0000313" key="4">
    <source>
        <dbReference type="Proteomes" id="UP001500571"/>
    </source>
</evidence>
<dbReference type="SUPFAM" id="SSF82153">
    <property type="entry name" value="FAS1 domain"/>
    <property type="match status" value="1"/>
</dbReference>
<dbReference type="InterPro" id="IPR050904">
    <property type="entry name" value="Adhesion/Biosynth-related"/>
</dbReference>
<protein>
    <submittedName>
        <fullName evidence="3">Fasciclin domain-containing protein</fullName>
    </submittedName>
</protein>
<dbReference type="Gene3D" id="2.30.180.10">
    <property type="entry name" value="FAS1 domain"/>
    <property type="match status" value="1"/>
</dbReference>
<evidence type="ECO:0000313" key="3">
    <source>
        <dbReference type="EMBL" id="GAA1958021.1"/>
    </source>
</evidence>
<feature type="domain" description="FAS1" evidence="2">
    <location>
        <begin position="103"/>
        <end position="231"/>
    </location>
</feature>
<dbReference type="PANTHER" id="PTHR10900:SF77">
    <property type="entry name" value="FI19380P1"/>
    <property type="match status" value="1"/>
</dbReference>
<dbReference type="Pfam" id="PF02469">
    <property type="entry name" value="Fasciclin"/>
    <property type="match status" value="1"/>
</dbReference>